<name>A0A6N8IG49_9ACTN</name>
<dbReference type="Gene3D" id="1.10.1660.10">
    <property type="match status" value="1"/>
</dbReference>
<evidence type="ECO:0000313" key="5">
    <source>
        <dbReference type="EMBL" id="MVN13823.1"/>
    </source>
</evidence>
<keyword evidence="1" id="KW-0678">Repressor</keyword>
<evidence type="ECO:0000313" key="6">
    <source>
        <dbReference type="Proteomes" id="UP000468327"/>
    </source>
</evidence>
<evidence type="ECO:0000256" key="1">
    <source>
        <dbReference type="ARBA" id="ARBA00022491"/>
    </source>
</evidence>
<dbReference type="GO" id="GO:0003677">
    <property type="term" value="F:DNA binding"/>
    <property type="evidence" value="ECO:0007669"/>
    <property type="project" value="UniProtKB-KW"/>
</dbReference>
<dbReference type="GeneID" id="97352751"/>
<dbReference type="EMBL" id="WPOC01000001">
    <property type="protein sequence ID" value="MVN13823.1"/>
    <property type="molecule type" value="Genomic_DNA"/>
</dbReference>
<evidence type="ECO:0000256" key="2">
    <source>
        <dbReference type="ARBA" id="ARBA00023015"/>
    </source>
</evidence>
<keyword evidence="6" id="KW-1185">Reference proteome</keyword>
<dbReference type="SUPFAM" id="SSF46955">
    <property type="entry name" value="Putative DNA-binding domain"/>
    <property type="match status" value="1"/>
</dbReference>
<accession>A0A6N8IG49</accession>
<dbReference type="RefSeq" id="WP_087190213.1">
    <property type="nucleotide sequence ID" value="NZ_BAABZN010000001.1"/>
</dbReference>
<dbReference type="PANTHER" id="PTHR30204">
    <property type="entry name" value="REDOX-CYCLING DRUG-SENSING TRANSCRIPTIONAL ACTIVATOR SOXR"/>
    <property type="match status" value="1"/>
</dbReference>
<organism evidence="5 6">
    <name type="scientific">Gordonibacter urolithinfaciens</name>
    <dbReference type="NCBI Taxonomy" id="1335613"/>
    <lineage>
        <taxon>Bacteria</taxon>
        <taxon>Bacillati</taxon>
        <taxon>Actinomycetota</taxon>
        <taxon>Coriobacteriia</taxon>
        <taxon>Eggerthellales</taxon>
        <taxon>Eggerthellaceae</taxon>
        <taxon>Gordonibacter</taxon>
    </lineage>
</organism>
<dbReference type="PANTHER" id="PTHR30204:SF69">
    <property type="entry name" value="MERR-FAMILY TRANSCRIPTIONAL REGULATOR"/>
    <property type="match status" value="1"/>
</dbReference>
<dbReference type="Pfam" id="PF00376">
    <property type="entry name" value="MerR"/>
    <property type="match status" value="1"/>
</dbReference>
<dbReference type="AlphaFoldDB" id="A0A6N8IG49"/>
<dbReference type="InterPro" id="IPR047057">
    <property type="entry name" value="MerR_fam"/>
</dbReference>
<reference evidence="5 6" key="1">
    <citation type="submission" date="2019-11" db="EMBL/GenBank/DDBJ databases">
        <title>Whole genome shotgun sequencing (WGS) data from Adlercreutzia equolifaciens ResAG-91, Eggerthella lenta MRI-F36, MRI-F37, MRI-F40, ResAG-49, ResAG-88, ResAG-121, ResAG-145, and Gordonibacter sp. ResAG-5, ResAG-26, ResAG-43, ResAG-50, ResAG-59.</title>
        <authorList>
            <person name="Stoll D.A."/>
            <person name="Danylec N."/>
            <person name="Franz C.M.A.P."/>
            <person name="Huch M."/>
        </authorList>
    </citation>
    <scope>NUCLEOTIDE SEQUENCE [LARGE SCALE GENOMIC DNA]</scope>
    <source>
        <strain evidence="5 6">ResAG-59</strain>
    </source>
</reference>
<keyword evidence="2" id="KW-0805">Transcription regulation</keyword>
<comment type="caution">
    <text evidence="5">The sequence shown here is derived from an EMBL/GenBank/DDBJ whole genome shotgun (WGS) entry which is preliminary data.</text>
</comment>
<dbReference type="PROSITE" id="PS50937">
    <property type="entry name" value="HTH_MERR_2"/>
    <property type="match status" value="1"/>
</dbReference>
<keyword evidence="4" id="KW-0804">Transcription</keyword>
<dbReference type="Proteomes" id="UP000468327">
    <property type="component" value="Unassembled WGS sequence"/>
</dbReference>
<proteinExistence type="predicted"/>
<protein>
    <submittedName>
        <fullName evidence="5">MerR family DNA-binding transcriptional regulator</fullName>
    </submittedName>
</protein>
<dbReference type="InterPro" id="IPR000551">
    <property type="entry name" value="MerR-type_HTH_dom"/>
</dbReference>
<sequence length="264" mass="29253">MRNNLLSIGEVARMKGVGIKALRYYERIGVLLPAHVDSQTGYRYYALSQMPELDVVVTCVELGLPLKELHRYRTAEGRLDLEALLERGRTLALENLRRAEGIMMQVDGYRREVDVQRRLREGPSPYERALDAWTALSVTWEDRAFHAKRYAQAATELYDRAAAEGLVPLYLQGMARLPAADGGNAWHVVLEVAAPAGGGASEGLLRIPGGMFAGERVERDDFEAAFAAAFAAAADVPPERAVLALDVWDDELSPDRFTLELLRA</sequence>
<gene>
    <name evidence="5" type="ORF">GO738_00360</name>
</gene>
<dbReference type="GO" id="GO:0003700">
    <property type="term" value="F:DNA-binding transcription factor activity"/>
    <property type="evidence" value="ECO:0007669"/>
    <property type="project" value="InterPro"/>
</dbReference>
<evidence type="ECO:0000256" key="3">
    <source>
        <dbReference type="ARBA" id="ARBA00023125"/>
    </source>
</evidence>
<dbReference type="InterPro" id="IPR009061">
    <property type="entry name" value="DNA-bd_dom_put_sf"/>
</dbReference>
<evidence type="ECO:0000256" key="4">
    <source>
        <dbReference type="ARBA" id="ARBA00023163"/>
    </source>
</evidence>
<keyword evidence="3 5" id="KW-0238">DNA-binding</keyword>
<dbReference type="SMART" id="SM00422">
    <property type="entry name" value="HTH_MERR"/>
    <property type="match status" value="1"/>
</dbReference>